<gene>
    <name evidence="2" type="ORF">C1SCF055_LOCUS18477</name>
</gene>
<evidence type="ECO:0000313" key="3">
    <source>
        <dbReference type="EMBL" id="CAL1144955.1"/>
    </source>
</evidence>
<evidence type="ECO:0000313" key="2">
    <source>
        <dbReference type="EMBL" id="CAI3991580.1"/>
    </source>
</evidence>
<protein>
    <submittedName>
        <fullName evidence="4">Protein-lysine methyltransferase METTL21B</fullName>
    </submittedName>
</protein>
<dbReference type="Gene3D" id="1.10.443.10">
    <property type="entry name" value="Intergrase catalytic core"/>
    <property type="match status" value="1"/>
</dbReference>
<sequence length="632" mass="68890">MIAPELVQALCRLVVTCNQLEPLRSLTVWISVLDLSHSMKMWSCAQYVLHKSDETYLQQKDKTMNGALAKWKFLVLTDTRFSEVGRQLVDADDEQIALVLTSVMGVKSPNTVLKRAGAMMMYYRWHAVHGLENWLPFDESMVWQYVMYQSATCGAASRSQSFVQALRFSHYVMGFDNALHCANSRRVVGQAQLQLSSKAPTRQARPLTVLEVKALHAIADGVSHSVVDRCMASNLLLALYGRCRVSDLNFVHEVLHDVSGGSGFLEVSTRYHKSARSAQQKALLMPIVMSSSGVADLPWIHSWISNRKACGLATSGLVQGALMPAPCLGDRVTWMKRPLSPGEVTNILKGFLSSDDPALSSHSLKATTLSWASKAEIPREQRRILGRHSSAVQGADSYYSRDISIGPVNSLLKVINMVKDGTFMPDASRANYFPAGGGKSSSTPAHVVMQPFTPAYLERGQPATPMGPMGVPGAERGQSTVPAPVSPAAVSDVKSEASWSCIGAGQGLGVIELSSDSDTESSESNSVAGSSDEDDAIDLESEPEGDVRYAGCDESAHGIVARNTKTKVVHECRDKSCVAFTCQDDFMKSMEGRLTLCGRMITKNYGLICGAFDWTAKCRVCFKGRRDPNRLD</sequence>
<dbReference type="EMBL" id="CAMXCT020001608">
    <property type="protein sequence ID" value="CAL1144955.1"/>
    <property type="molecule type" value="Genomic_DNA"/>
</dbReference>
<dbReference type="GO" id="GO:0003677">
    <property type="term" value="F:DNA binding"/>
    <property type="evidence" value="ECO:0007669"/>
    <property type="project" value="InterPro"/>
</dbReference>
<organism evidence="2">
    <name type="scientific">Cladocopium goreaui</name>
    <dbReference type="NCBI Taxonomy" id="2562237"/>
    <lineage>
        <taxon>Eukaryota</taxon>
        <taxon>Sar</taxon>
        <taxon>Alveolata</taxon>
        <taxon>Dinophyceae</taxon>
        <taxon>Suessiales</taxon>
        <taxon>Symbiodiniaceae</taxon>
        <taxon>Cladocopium</taxon>
    </lineage>
</organism>
<comment type="caution">
    <text evidence="2">The sequence shown here is derived from an EMBL/GenBank/DDBJ whole genome shotgun (WGS) entry which is preliminary data.</text>
</comment>
<dbReference type="AlphaFoldDB" id="A0A9P1FYQ3"/>
<accession>A0A9P1FYQ3</accession>
<dbReference type="GO" id="GO:0008168">
    <property type="term" value="F:methyltransferase activity"/>
    <property type="evidence" value="ECO:0007669"/>
    <property type="project" value="UniProtKB-KW"/>
</dbReference>
<dbReference type="GO" id="GO:0032259">
    <property type="term" value="P:methylation"/>
    <property type="evidence" value="ECO:0007669"/>
    <property type="project" value="UniProtKB-KW"/>
</dbReference>
<evidence type="ECO:0000313" key="4">
    <source>
        <dbReference type="EMBL" id="CAL4778892.1"/>
    </source>
</evidence>
<keyword evidence="5" id="KW-1185">Reference proteome</keyword>
<keyword evidence="4" id="KW-0489">Methyltransferase</keyword>
<keyword evidence="4" id="KW-0808">Transferase</keyword>
<dbReference type="EMBL" id="CAMXCT010001608">
    <property type="protein sequence ID" value="CAI3991580.1"/>
    <property type="molecule type" value="Genomic_DNA"/>
</dbReference>
<name>A0A9P1FYQ3_9DINO</name>
<evidence type="ECO:0000256" key="1">
    <source>
        <dbReference type="SAM" id="MobiDB-lite"/>
    </source>
</evidence>
<dbReference type="GO" id="GO:0006310">
    <property type="term" value="P:DNA recombination"/>
    <property type="evidence" value="ECO:0007669"/>
    <property type="project" value="InterPro"/>
</dbReference>
<reference evidence="2" key="1">
    <citation type="submission" date="2022-10" db="EMBL/GenBank/DDBJ databases">
        <authorList>
            <person name="Chen Y."/>
            <person name="Dougan E. K."/>
            <person name="Chan C."/>
            <person name="Rhodes N."/>
            <person name="Thang M."/>
        </authorList>
    </citation>
    <scope>NUCLEOTIDE SEQUENCE</scope>
</reference>
<evidence type="ECO:0000313" key="5">
    <source>
        <dbReference type="Proteomes" id="UP001152797"/>
    </source>
</evidence>
<feature type="region of interest" description="Disordered" evidence="1">
    <location>
        <begin position="514"/>
        <end position="538"/>
    </location>
</feature>
<proteinExistence type="predicted"/>
<dbReference type="OrthoDB" id="444499at2759"/>
<dbReference type="GO" id="GO:0015074">
    <property type="term" value="P:DNA integration"/>
    <property type="evidence" value="ECO:0007669"/>
    <property type="project" value="InterPro"/>
</dbReference>
<dbReference type="Proteomes" id="UP001152797">
    <property type="component" value="Unassembled WGS sequence"/>
</dbReference>
<dbReference type="EMBL" id="CAMXCT030001608">
    <property type="protein sequence ID" value="CAL4778892.1"/>
    <property type="molecule type" value="Genomic_DNA"/>
</dbReference>
<reference evidence="3" key="2">
    <citation type="submission" date="2024-04" db="EMBL/GenBank/DDBJ databases">
        <authorList>
            <person name="Chen Y."/>
            <person name="Shah S."/>
            <person name="Dougan E. K."/>
            <person name="Thang M."/>
            <person name="Chan C."/>
        </authorList>
    </citation>
    <scope>NUCLEOTIDE SEQUENCE [LARGE SCALE GENOMIC DNA]</scope>
</reference>
<dbReference type="InterPro" id="IPR013762">
    <property type="entry name" value="Integrase-like_cat_sf"/>
</dbReference>